<gene>
    <name evidence="2" type="ORF">NRB20_37610</name>
</gene>
<dbReference type="Pfam" id="PF13707">
    <property type="entry name" value="RloB"/>
    <property type="match status" value="1"/>
</dbReference>
<feature type="region of interest" description="Disordered" evidence="1">
    <location>
        <begin position="1"/>
        <end position="35"/>
    </location>
</feature>
<dbReference type="EMBL" id="WEGK01000007">
    <property type="protein sequence ID" value="MQY20653.1"/>
    <property type="molecule type" value="Genomic_DNA"/>
</dbReference>
<keyword evidence="3" id="KW-1185">Reference proteome</keyword>
<organism evidence="2 3">
    <name type="scientific">Nocardia macrotermitis</name>
    <dbReference type="NCBI Taxonomy" id="2585198"/>
    <lineage>
        <taxon>Bacteria</taxon>
        <taxon>Bacillati</taxon>
        <taxon>Actinomycetota</taxon>
        <taxon>Actinomycetes</taxon>
        <taxon>Mycobacteriales</taxon>
        <taxon>Nocardiaceae</taxon>
        <taxon>Nocardia</taxon>
    </lineage>
</organism>
<dbReference type="AlphaFoldDB" id="A0A7K0D4H4"/>
<accession>A0A7K0D4H4</accession>
<name>A0A7K0D4H4_9NOCA</name>
<proteinExistence type="predicted"/>
<dbReference type="Proteomes" id="UP000438448">
    <property type="component" value="Unassembled WGS sequence"/>
</dbReference>
<evidence type="ECO:0000256" key="1">
    <source>
        <dbReference type="SAM" id="MobiDB-lite"/>
    </source>
</evidence>
<sequence>MSNRRSNNQHRRPVRPNQGRVTELKRRTSNRQSDTTIQIITNGRQTELSYLKSLVSEYAQSAAVVCRRVKFVNGAPVSLVKKANAMILEGGIDFVYAVSDKDQFDIAQALHEQCDGVRLLISNPCFEAWLILHFEKCDSAIDGKHKALERLRRHLPRFDPNALDFTDFSPYVQKAADRARACGEAPLRNPSTTLWQLVDTLTRDSETN</sequence>
<evidence type="ECO:0008006" key="4">
    <source>
        <dbReference type="Google" id="ProtNLM"/>
    </source>
</evidence>
<evidence type="ECO:0000313" key="2">
    <source>
        <dbReference type="EMBL" id="MQY20653.1"/>
    </source>
</evidence>
<comment type="caution">
    <text evidence="2">The sequence shown here is derived from an EMBL/GenBank/DDBJ whole genome shotgun (WGS) entry which is preliminary data.</text>
</comment>
<reference evidence="2 3" key="1">
    <citation type="submission" date="2019-10" db="EMBL/GenBank/DDBJ databases">
        <title>Nocardia macrotermitis sp. nov. and Nocardia aurantia sp. nov., isolated from the gut of fungus growing-termite Macrotermes natalensis.</title>
        <authorList>
            <person name="Benndorf R."/>
            <person name="Schwitalla J."/>
            <person name="Martin K."/>
            <person name="De Beer W."/>
            <person name="Kaster A.-K."/>
            <person name="Vollmers J."/>
            <person name="Poulsen M."/>
            <person name="Beemelmanns C."/>
        </authorList>
    </citation>
    <scope>NUCLEOTIDE SEQUENCE [LARGE SCALE GENOMIC DNA]</scope>
    <source>
        <strain evidence="2 3">RB20</strain>
    </source>
</reference>
<protein>
    <recommendedName>
        <fullName evidence="4">RloB-like protein</fullName>
    </recommendedName>
</protein>
<evidence type="ECO:0000313" key="3">
    <source>
        <dbReference type="Proteomes" id="UP000438448"/>
    </source>
</evidence>
<dbReference type="OrthoDB" id="9796523at2"/>
<dbReference type="InterPro" id="IPR025591">
    <property type="entry name" value="RloB"/>
</dbReference>